<protein>
    <submittedName>
        <fullName evidence="1">Uncharacterized protein</fullName>
    </submittedName>
</protein>
<dbReference type="Proteomes" id="UP001150238">
    <property type="component" value="Unassembled WGS sequence"/>
</dbReference>
<comment type="caution">
    <text evidence="1">The sequence shown here is derived from an EMBL/GenBank/DDBJ whole genome shotgun (WGS) entry which is preliminary data.</text>
</comment>
<reference evidence="1" key="2">
    <citation type="journal article" date="2023" name="Proc. Natl. Acad. Sci. U.S.A.">
        <title>A global phylogenomic analysis of the shiitake genus Lentinula.</title>
        <authorList>
            <person name="Sierra-Patev S."/>
            <person name="Min B."/>
            <person name="Naranjo-Ortiz M."/>
            <person name="Looney B."/>
            <person name="Konkel Z."/>
            <person name="Slot J.C."/>
            <person name="Sakamoto Y."/>
            <person name="Steenwyk J.L."/>
            <person name="Rokas A."/>
            <person name="Carro J."/>
            <person name="Camarero S."/>
            <person name="Ferreira P."/>
            <person name="Molpeceres G."/>
            <person name="Ruiz-Duenas F.J."/>
            <person name="Serrano A."/>
            <person name="Henrissat B."/>
            <person name="Drula E."/>
            <person name="Hughes K.W."/>
            <person name="Mata J.L."/>
            <person name="Ishikawa N.K."/>
            <person name="Vargas-Isla R."/>
            <person name="Ushijima S."/>
            <person name="Smith C.A."/>
            <person name="Donoghue J."/>
            <person name="Ahrendt S."/>
            <person name="Andreopoulos W."/>
            <person name="He G."/>
            <person name="LaButti K."/>
            <person name="Lipzen A."/>
            <person name="Ng V."/>
            <person name="Riley R."/>
            <person name="Sandor L."/>
            <person name="Barry K."/>
            <person name="Martinez A.T."/>
            <person name="Xiao Y."/>
            <person name="Gibbons J.G."/>
            <person name="Terashima K."/>
            <person name="Grigoriev I.V."/>
            <person name="Hibbett D."/>
        </authorList>
    </citation>
    <scope>NUCLEOTIDE SEQUENCE</scope>
    <source>
        <strain evidence="1">Sp2 HRB7682 ss15</strain>
    </source>
</reference>
<dbReference type="AlphaFoldDB" id="A0A9W9DXE4"/>
<organism evidence="1 2">
    <name type="scientific">Lentinula lateritia</name>
    <dbReference type="NCBI Taxonomy" id="40482"/>
    <lineage>
        <taxon>Eukaryota</taxon>
        <taxon>Fungi</taxon>
        <taxon>Dikarya</taxon>
        <taxon>Basidiomycota</taxon>
        <taxon>Agaricomycotina</taxon>
        <taxon>Agaricomycetes</taxon>
        <taxon>Agaricomycetidae</taxon>
        <taxon>Agaricales</taxon>
        <taxon>Marasmiineae</taxon>
        <taxon>Omphalotaceae</taxon>
        <taxon>Lentinula</taxon>
    </lineage>
</organism>
<evidence type="ECO:0000313" key="2">
    <source>
        <dbReference type="Proteomes" id="UP001150238"/>
    </source>
</evidence>
<reference evidence="1" key="1">
    <citation type="submission" date="2022-08" db="EMBL/GenBank/DDBJ databases">
        <authorList>
            <consortium name="DOE Joint Genome Institute"/>
            <person name="Min B."/>
            <person name="Riley R."/>
            <person name="Sierra-Patev S."/>
            <person name="Naranjo-Ortiz M."/>
            <person name="Looney B."/>
            <person name="Konkel Z."/>
            <person name="Slot J.C."/>
            <person name="Sakamoto Y."/>
            <person name="Steenwyk J.L."/>
            <person name="Rokas A."/>
            <person name="Carro J."/>
            <person name="Camarero S."/>
            <person name="Ferreira P."/>
            <person name="Molpeceres G."/>
            <person name="Ruiz-Duenas F.J."/>
            <person name="Serrano A."/>
            <person name="Henrissat B."/>
            <person name="Drula E."/>
            <person name="Hughes K.W."/>
            <person name="Mata J.L."/>
            <person name="Ishikawa N.K."/>
            <person name="Vargas-Isla R."/>
            <person name="Ushijima S."/>
            <person name="Smith C.A."/>
            <person name="Ahrendt S."/>
            <person name="Andreopoulos W."/>
            <person name="He G."/>
            <person name="Labutti K."/>
            <person name="Lipzen A."/>
            <person name="Ng V."/>
            <person name="Sandor L."/>
            <person name="Barry K."/>
            <person name="Martinez A.T."/>
            <person name="Xiao Y."/>
            <person name="Gibbons J.G."/>
            <person name="Terashima K."/>
            <person name="Hibbett D.S."/>
            <person name="Grigoriev I.V."/>
        </authorList>
    </citation>
    <scope>NUCLEOTIDE SEQUENCE</scope>
    <source>
        <strain evidence="1">Sp2 HRB7682 ss15</strain>
    </source>
</reference>
<proteinExistence type="predicted"/>
<accession>A0A9W9DXE4</accession>
<evidence type="ECO:0000313" key="1">
    <source>
        <dbReference type="EMBL" id="KAJ4488737.1"/>
    </source>
</evidence>
<gene>
    <name evidence="1" type="ORF">C8J55DRAFT_557736</name>
</gene>
<dbReference type="EMBL" id="JANVFS010000008">
    <property type="protein sequence ID" value="KAJ4488737.1"/>
    <property type="molecule type" value="Genomic_DNA"/>
</dbReference>
<name>A0A9W9DXE4_9AGAR</name>
<sequence length="201" mass="22685">MDDRIFDAGPIGGAELEIHDSAVTELHTMKLPWMLQSIRYPFETLQALNTLRDVDSELGLNLDYSLAGEAQLMLAAFIGFIDTQLLHAEYSASKDRHIYISDWQMKNIFGNPKGRFNLIVDWDLRLLFCTTFPNHVERAHTGPSVHDAGSRGAWEKPWEESRSWMIVVLELKVLPFVGILGNPSANARNSFLGLTGITSRR</sequence>